<sequence>MDEPQGSPPTAETAQRLSVAITRLRSRLRVEAGTTRTGLSISQLAVLRRILNEGPVTAAYLAGVEHVTPQSIAQNVTALKDAGLVQTERDPNDGRKTLISAKPSGGELLRTLEASRKAWLTRAIDALVGPEERDNLDKTIQLLERLAAADLDSERGENL</sequence>
<evidence type="ECO:0000313" key="2">
    <source>
        <dbReference type="EMBL" id="MBE1603212.1"/>
    </source>
</evidence>
<evidence type="ECO:0000259" key="1">
    <source>
        <dbReference type="PROSITE" id="PS50995"/>
    </source>
</evidence>
<proteinExistence type="predicted"/>
<organism evidence="2 3">
    <name type="scientific">Actinopolymorpha pittospori</name>
    <dbReference type="NCBI Taxonomy" id="648752"/>
    <lineage>
        <taxon>Bacteria</taxon>
        <taxon>Bacillati</taxon>
        <taxon>Actinomycetota</taxon>
        <taxon>Actinomycetes</taxon>
        <taxon>Propionibacteriales</taxon>
        <taxon>Actinopolymorphaceae</taxon>
        <taxon>Actinopolymorpha</taxon>
    </lineage>
</organism>
<accession>A0A927R5E8</accession>
<dbReference type="GO" id="GO:0003700">
    <property type="term" value="F:DNA-binding transcription factor activity"/>
    <property type="evidence" value="ECO:0007669"/>
    <property type="project" value="InterPro"/>
</dbReference>
<dbReference type="PANTHER" id="PTHR39515:SF2">
    <property type="entry name" value="HTH-TYPE TRANSCRIPTIONAL REGULATOR RV0880"/>
    <property type="match status" value="1"/>
</dbReference>
<dbReference type="Proteomes" id="UP000638648">
    <property type="component" value="Unassembled WGS sequence"/>
</dbReference>
<dbReference type="InterPro" id="IPR036390">
    <property type="entry name" value="WH_DNA-bd_sf"/>
</dbReference>
<comment type="caution">
    <text evidence="2">The sequence shown here is derived from an EMBL/GenBank/DDBJ whole genome shotgun (WGS) entry which is preliminary data.</text>
</comment>
<reference evidence="2" key="1">
    <citation type="submission" date="2020-10" db="EMBL/GenBank/DDBJ databases">
        <title>Sequencing the genomes of 1000 actinobacteria strains.</title>
        <authorList>
            <person name="Klenk H.-P."/>
        </authorList>
    </citation>
    <scope>NUCLEOTIDE SEQUENCE</scope>
    <source>
        <strain evidence="2">DSM 45354</strain>
    </source>
</reference>
<dbReference type="SUPFAM" id="SSF46785">
    <property type="entry name" value="Winged helix' DNA-binding domain"/>
    <property type="match status" value="1"/>
</dbReference>
<dbReference type="PANTHER" id="PTHR39515">
    <property type="entry name" value="CONSERVED PROTEIN"/>
    <property type="match status" value="1"/>
</dbReference>
<dbReference type="InterPro" id="IPR036388">
    <property type="entry name" value="WH-like_DNA-bd_sf"/>
</dbReference>
<dbReference type="SMART" id="SM00347">
    <property type="entry name" value="HTH_MARR"/>
    <property type="match status" value="1"/>
</dbReference>
<keyword evidence="2" id="KW-0238">DNA-binding</keyword>
<dbReference type="Pfam" id="PF12802">
    <property type="entry name" value="MarR_2"/>
    <property type="match status" value="1"/>
</dbReference>
<dbReference type="GO" id="GO:0003677">
    <property type="term" value="F:DNA binding"/>
    <property type="evidence" value="ECO:0007669"/>
    <property type="project" value="UniProtKB-KW"/>
</dbReference>
<dbReference type="Gene3D" id="1.10.10.10">
    <property type="entry name" value="Winged helix-like DNA-binding domain superfamily/Winged helix DNA-binding domain"/>
    <property type="match status" value="1"/>
</dbReference>
<dbReference type="RefSeq" id="WP_192748091.1">
    <property type="nucleotide sequence ID" value="NZ_BAABJL010000055.1"/>
</dbReference>
<keyword evidence="3" id="KW-1185">Reference proteome</keyword>
<feature type="domain" description="HTH marR-type" evidence="1">
    <location>
        <begin position="10"/>
        <end position="148"/>
    </location>
</feature>
<evidence type="ECO:0000313" key="3">
    <source>
        <dbReference type="Proteomes" id="UP000638648"/>
    </source>
</evidence>
<dbReference type="EMBL" id="JADBEM010000001">
    <property type="protein sequence ID" value="MBE1603212.1"/>
    <property type="molecule type" value="Genomic_DNA"/>
</dbReference>
<dbReference type="InterPro" id="IPR052526">
    <property type="entry name" value="HTH-type_Bedaq_tolerance"/>
</dbReference>
<protein>
    <submittedName>
        <fullName evidence="2">DNA-binding MarR family transcriptional regulator</fullName>
    </submittedName>
</protein>
<name>A0A927R5E8_9ACTN</name>
<gene>
    <name evidence="2" type="ORF">HEB94_000060</name>
</gene>
<dbReference type="PROSITE" id="PS50995">
    <property type="entry name" value="HTH_MARR_2"/>
    <property type="match status" value="1"/>
</dbReference>
<dbReference type="InterPro" id="IPR000835">
    <property type="entry name" value="HTH_MarR-typ"/>
</dbReference>
<dbReference type="AlphaFoldDB" id="A0A927R5E8"/>